<name>A0A2K5I9P3_COLAP</name>
<feature type="compositionally biased region" description="Basic and acidic residues" evidence="2">
    <location>
        <begin position="396"/>
        <end position="417"/>
    </location>
</feature>
<evidence type="ECO:0000256" key="2">
    <source>
        <dbReference type="SAM" id="MobiDB-lite"/>
    </source>
</evidence>
<dbReference type="Ensembl" id="ENSCANT00000036262.1">
    <property type="protein sequence ID" value="ENSCANP00000013349.1"/>
    <property type="gene ID" value="ENSCANG00000030104.1"/>
</dbReference>
<dbReference type="InterPro" id="IPR026784">
    <property type="entry name" value="Coact_PPARg"/>
</dbReference>
<feature type="region of interest" description="Disordered" evidence="2">
    <location>
        <begin position="940"/>
        <end position="1017"/>
    </location>
</feature>
<feature type="compositionally biased region" description="Polar residues" evidence="2">
    <location>
        <begin position="991"/>
        <end position="1016"/>
    </location>
</feature>
<feature type="compositionally biased region" description="Low complexity" evidence="2">
    <location>
        <begin position="291"/>
        <end position="311"/>
    </location>
</feature>
<feature type="compositionally biased region" description="Polar residues" evidence="2">
    <location>
        <begin position="320"/>
        <end position="335"/>
    </location>
</feature>
<evidence type="ECO:0008006" key="5">
    <source>
        <dbReference type="Google" id="ProtNLM"/>
    </source>
</evidence>
<evidence type="ECO:0000256" key="1">
    <source>
        <dbReference type="ARBA" id="ARBA00009495"/>
    </source>
</evidence>
<dbReference type="SUPFAM" id="SSF88723">
    <property type="entry name" value="PIN domain-like"/>
    <property type="match status" value="1"/>
</dbReference>
<reference evidence="3" key="1">
    <citation type="submission" date="2025-08" db="UniProtKB">
        <authorList>
            <consortium name="Ensembl"/>
        </authorList>
    </citation>
    <scope>IDENTIFICATION</scope>
</reference>
<feature type="compositionally biased region" description="Polar residues" evidence="2">
    <location>
        <begin position="839"/>
        <end position="851"/>
    </location>
</feature>
<feature type="compositionally biased region" description="Low complexity" evidence="2">
    <location>
        <begin position="953"/>
        <end position="966"/>
    </location>
</feature>
<evidence type="ECO:0000313" key="3">
    <source>
        <dbReference type="Ensembl" id="ENSCANP00000013349.1"/>
    </source>
</evidence>
<proteinExistence type="inferred from homology"/>
<comment type="similarity">
    <text evidence="1">Belongs to the constitutive coactivator of PPAR-gamma family.</text>
</comment>
<evidence type="ECO:0000313" key="4">
    <source>
        <dbReference type="Proteomes" id="UP000233080"/>
    </source>
</evidence>
<accession>A0A2K5I9P3</accession>
<dbReference type="PANTHER" id="PTHR15976">
    <property type="entry name" value="CONSTITUTIVE COACTIVATOR OF PEROXISOME PROLIFERATOR-ACTIVATED RECEPTOR GAMMA"/>
    <property type="match status" value="1"/>
</dbReference>
<protein>
    <recommendedName>
        <fullName evidence="5">Family with sequence similarity 120A</fullName>
    </recommendedName>
</protein>
<feature type="compositionally biased region" description="Basic and acidic residues" evidence="2">
    <location>
        <begin position="941"/>
        <end position="952"/>
    </location>
</feature>
<reference evidence="3" key="2">
    <citation type="submission" date="2025-09" db="UniProtKB">
        <authorList>
            <consortium name="Ensembl"/>
        </authorList>
    </citation>
    <scope>IDENTIFICATION</scope>
</reference>
<feature type="region of interest" description="Disordered" evidence="2">
    <location>
        <begin position="836"/>
        <end position="860"/>
    </location>
</feature>
<dbReference type="InterPro" id="IPR029060">
    <property type="entry name" value="PIN-like_dom_sf"/>
</dbReference>
<dbReference type="Gene3D" id="3.40.50.1010">
    <property type="entry name" value="5'-nuclease"/>
    <property type="match status" value="1"/>
</dbReference>
<feature type="compositionally biased region" description="Polar residues" evidence="2">
    <location>
        <begin position="350"/>
        <end position="362"/>
    </location>
</feature>
<dbReference type="PANTHER" id="PTHR15976:SF14">
    <property type="entry name" value="CONSTITUTIVE COACTIVATOR OF PPAR-GAMMA-LIKE PROTEIN 1"/>
    <property type="match status" value="1"/>
</dbReference>
<keyword evidence="4" id="KW-1185">Reference proteome</keyword>
<dbReference type="AlphaFoldDB" id="A0A2K5I9P3"/>
<organism evidence="3 4">
    <name type="scientific">Colobus angolensis palliatus</name>
    <name type="common">Peters' Angolan colobus</name>
    <dbReference type="NCBI Taxonomy" id="336983"/>
    <lineage>
        <taxon>Eukaryota</taxon>
        <taxon>Metazoa</taxon>
        <taxon>Chordata</taxon>
        <taxon>Craniata</taxon>
        <taxon>Vertebrata</taxon>
        <taxon>Euteleostomi</taxon>
        <taxon>Mammalia</taxon>
        <taxon>Eutheria</taxon>
        <taxon>Euarchontoglires</taxon>
        <taxon>Primates</taxon>
        <taxon>Haplorrhini</taxon>
        <taxon>Catarrhini</taxon>
        <taxon>Cercopithecidae</taxon>
        <taxon>Colobinae</taxon>
        <taxon>Colobus</taxon>
    </lineage>
</organism>
<dbReference type="GO" id="GO:0005634">
    <property type="term" value="C:nucleus"/>
    <property type="evidence" value="ECO:0007669"/>
    <property type="project" value="TreeGrafter"/>
</dbReference>
<sequence length="1033" mass="112685">QTPLRLLVDADNCLHRLYGGFYTDWVSGGQWNHMLGYLAALAKACFGGNIELFVFFNGALEKARLHEWVKRQGNERQTAQQIVSHVQNKGTPPPKVWFLPPVCMAHCIRLALIRFHVKVRPGIRAGRGPGQTNYFKIWINDDCFYVIHVYIPGNHILPDEDLASFHWSLLGPEHPLASLKVRAHQLVLPPCDVVIKAVADYVRNIQDTSDLDAIAKDVFQHSQVKKKKQKKTRFMGYDFNSPLAFHPTWNKFPTAYLASSPPGPFGMPGMVPPHVPPQMLNIPQTSLQAKPVAPQVPSPGGAPGQGPYPYSLSEPAPLTLDTSGKNLPEQNSYSNIPHEGKHTPLYERSSPINPAQSSSPNHVDSAYFPGSSTSSSSDNDEGSGGATNHISGNKIGWEKTGSHSEPQARGDPGDQTKAEGSSTASSGSQLAEGKGSQMGTVQPIPCLLSMPTRNHMDITTPPLPPVAPEVLRVAEHRHKKGLMYPYIFHVLTKGEIKIAVSIEDEANKDLPPAALLYRPVRQYVYGVLFSLAESRKKTERLAFRKNRLPPEFSPVIIKEWAAYKGKSPQTPELVEALAFREWTCPNLKRLWLGKAVEDKNRRMRAFLACMRSDTPAMLNPANVPTHLMVLCCVLRYMVQWPGARILRRQELDAFLAQALSPKLYEPDQLQELKIENLDPRGIQLSALFMSGVDMALFANDACGQPIPWEHCCPWMYFDGKLFQSKLLKASREKTPLIDLCDGQADQAAKVEKMRQSVLEGLSFSRQSHTLPFPPPPALPFYPASAYPRHFGPVPPSQGRGRGFAGVCGFGGPYGETVATGPYRAFRVAAASGHCGAFSGSDSSRTSKSQGGVQPIPSQGGKLEIAGTVVGHWAGSRRGRGGRGPFPLQVVSVGGPARGRPRGVISTPVIRTFGRGGRYYGRGYKNQAAIQGRPPYAASAEEVAKELKSKSGESKSSAMSSDGSLAENGVMAEEKPAPQMNGSTGDARAPSHSESALNNDSKTCNTNPHLNALSTDSACRREAALEAAVLNKEE</sequence>
<dbReference type="Proteomes" id="UP000233080">
    <property type="component" value="Unassembled WGS sequence"/>
</dbReference>
<feature type="compositionally biased region" description="Polar residues" evidence="2">
    <location>
        <begin position="418"/>
        <end position="429"/>
    </location>
</feature>
<dbReference type="OMA" id="YILSPQY"/>
<feature type="region of interest" description="Disordered" evidence="2">
    <location>
        <begin position="289"/>
        <end position="448"/>
    </location>
</feature>